<evidence type="ECO:0000256" key="1">
    <source>
        <dbReference type="ARBA" id="ARBA00004123"/>
    </source>
</evidence>
<keyword evidence="7" id="KW-1185">Reference proteome</keyword>
<dbReference type="InterPro" id="IPR052414">
    <property type="entry name" value="U3_snoRNA-assoc_WDR"/>
</dbReference>
<comment type="subcellular location">
    <subcellularLocation>
        <location evidence="1">Nucleus</location>
    </subcellularLocation>
</comment>
<name>A0A059JHK1_TRIIM</name>
<dbReference type="PANTHER" id="PTHR44267">
    <property type="entry name" value="WD REPEAT-CONTAINING PROTEIN 43"/>
    <property type="match status" value="1"/>
</dbReference>
<dbReference type="Proteomes" id="UP000024533">
    <property type="component" value="Unassembled WGS sequence"/>
</dbReference>
<dbReference type="InterPro" id="IPR015943">
    <property type="entry name" value="WD40/YVTN_repeat-like_dom_sf"/>
</dbReference>
<comment type="similarity">
    <text evidence="3">Belongs to the UTP5 family.</text>
</comment>
<dbReference type="HOGENOM" id="CLU_009553_0_0_1"/>
<protein>
    <recommendedName>
        <fullName evidence="5">Small-subunit processome Utp12 domain-containing protein</fullName>
    </recommendedName>
</protein>
<evidence type="ECO:0000313" key="7">
    <source>
        <dbReference type="Proteomes" id="UP000024533"/>
    </source>
</evidence>
<dbReference type="OMA" id="CEHAVNP"/>
<dbReference type="Gene3D" id="2.130.10.10">
    <property type="entry name" value="YVTN repeat-like/Quinoprotein amine dehydrogenase"/>
    <property type="match status" value="1"/>
</dbReference>
<dbReference type="GO" id="GO:0000462">
    <property type="term" value="P:maturation of SSU-rRNA from tricistronic rRNA transcript (SSU-rRNA, 5.8S rRNA, LSU-rRNA)"/>
    <property type="evidence" value="ECO:0007669"/>
    <property type="project" value="TreeGrafter"/>
</dbReference>
<feature type="compositionally biased region" description="Acidic residues" evidence="4">
    <location>
        <begin position="699"/>
        <end position="714"/>
    </location>
</feature>
<sequence>MGKKSSSRAVSRVSSAAAPSAASATVTVKKSSIIRSAFSPSEFQLALFASVIQGLDAHHIRIHSASSGRLQCEHAVNPKESVTSLDWGYYGEASRGDQPMKKRRKRHSGANGIAAGTEDDASAIVVAFGTNTSEIRMYCPSEDKVTGVLTGGHEKGIRDFKFTPKKPAQEGWSIGGDGKLVQWNLRKGSIVRVISLPSTSISALARPVPANPPVLCASQTPYLISPDNEASDSEPQFSSMKDIVHSLISSNTDYTDLSGPFLASDSDRYINVFNPQNKQLLGSLVADKEIDLVSLYPGSHKGGSEAENSGQKQQLAVVTRDGAIEIFSNPFHKFGDSSASSTAGASLKSLRKSMTRRPDAVIKLVKPDKTRSPVPVVSVCFDGADLVVVWVEGGIDLVFDRIPWLDETTQELMYNGETELVRGKSSSNIGNAMMNGVKDLGKTHVDESHAIVEQGGFAEGVDDEAEEDEKSDNDDNSDEELDDADPTSNALTTTNEDVEMADHTDGEDAAEPSFGELLASAPQTISVSADFMDKTSLLQSKALPTESHQLPAGLSLATVLSQSLKTNDNALLESCFHTKDMAIVKTTVQRLDSSLAATLLQKLAERLSTRPGRYGHLLMWVQWTCIAHGGSIASNKDVLKKISSLFKVMEQRSASLPSLLLLKGKLDMLDAQLTLRQSLQGRDGRVIDPDEERVIYVEGQEDIVEDEDEDEDNAESMQLVADDENVPGRKEAHDILEDNMFADKDGDEDMPMTNGVEYDEEGEQDDEEDDEEELLDDEAEVSDDGEDEEDEEEEDSDEEPNYEEEASLLEFLANSDEEESEVSDTPATKSKRK</sequence>
<feature type="compositionally biased region" description="Acidic residues" evidence="4">
    <location>
        <begin position="757"/>
        <end position="807"/>
    </location>
</feature>
<feature type="compositionally biased region" description="Basic and acidic residues" evidence="4">
    <location>
        <begin position="726"/>
        <end position="744"/>
    </location>
</feature>
<feature type="region of interest" description="Disordered" evidence="4">
    <location>
        <begin position="454"/>
        <end position="496"/>
    </location>
</feature>
<dbReference type="InterPro" id="IPR007148">
    <property type="entry name" value="SSU_processome_Utp12"/>
</dbReference>
<evidence type="ECO:0000256" key="2">
    <source>
        <dbReference type="ARBA" id="ARBA00023242"/>
    </source>
</evidence>
<evidence type="ECO:0000256" key="4">
    <source>
        <dbReference type="SAM" id="MobiDB-lite"/>
    </source>
</evidence>
<dbReference type="GO" id="GO:0032040">
    <property type="term" value="C:small-subunit processome"/>
    <property type="evidence" value="ECO:0007669"/>
    <property type="project" value="UniProtKB-ARBA"/>
</dbReference>
<feature type="compositionally biased region" description="Acidic residues" evidence="4">
    <location>
        <begin position="460"/>
        <end position="485"/>
    </location>
</feature>
<feature type="compositionally biased region" description="Polar residues" evidence="4">
    <location>
        <begin position="823"/>
        <end position="833"/>
    </location>
</feature>
<evidence type="ECO:0000256" key="3">
    <source>
        <dbReference type="ARBA" id="ARBA00038335"/>
    </source>
</evidence>
<dbReference type="AlphaFoldDB" id="A0A059JHK1"/>
<dbReference type="EMBL" id="AOKY01000081">
    <property type="protein sequence ID" value="KDB27143.1"/>
    <property type="molecule type" value="Genomic_DNA"/>
</dbReference>
<feature type="region of interest" description="Disordered" evidence="4">
    <location>
        <begin position="698"/>
        <end position="833"/>
    </location>
</feature>
<feature type="region of interest" description="Disordered" evidence="4">
    <location>
        <begin position="94"/>
        <end position="114"/>
    </location>
</feature>
<dbReference type="OrthoDB" id="30195at2759"/>
<dbReference type="Pfam" id="PF04003">
    <property type="entry name" value="Utp12"/>
    <property type="match status" value="1"/>
</dbReference>
<reference evidence="6 7" key="1">
    <citation type="submission" date="2014-02" db="EMBL/GenBank/DDBJ databases">
        <title>The Genome Sequence of Trichophyton interdigitale MR816.</title>
        <authorList>
            <consortium name="The Broad Institute Genomics Platform"/>
            <person name="Cuomo C.A."/>
            <person name="White T.C."/>
            <person name="Graser Y."/>
            <person name="Martinez-Rossi N."/>
            <person name="Heitman J."/>
            <person name="Young S.K."/>
            <person name="Zeng Q."/>
            <person name="Gargeya S."/>
            <person name="Abouelleil A."/>
            <person name="Alvarado L."/>
            <person name="Chapman S.B."/>
            <person name="Gainer-Dewar J."/>
            <person name="Goldberg J."/>
            <person name="Griggs A."/>
            <person name="Gujja S."/>
            <person name="Hansen M."/>
            <person name="Howarth C."/>
            <person name="Imamovic A."/>
            <person name="Larimer J."/>
            <person name="Martinez D."/>
            <person name="Murphy C."/>
            <person name="Pearson M.D."/>
            <person name="Persinoti G."/>
            <person name="Poon T."/>
            <person name="Priest M."/>
            <person name="Roberts A.D."/>
            <person name="Saif S."/>
            <person name="Shea T.D."/>
            <person name="Sykes S.N."/>
            <person name="Wortman J."/>
            <person name="Nusbaum C."/>
            <person name="Birren B."/>
        </authorList>
    </citation>
    <scope>NUCLEOTIDE SEQUENCE [LARGE SCALE GENOMIC DNA]</scope>
    <source>
        <strain evidence="6 7">MR816</strain>
    </source>
</reference>
<feature type="domain" description="Small-subunit processome Utp12" evidence="5">
    <location>
        <begin position="567"/>
        <end position="670"/>
    </location>
</feature>
<dbReference type="PANTHER" id="PTHR44267:SF1">
    <property type="entry name" value="WD REPEAT-CONTAINING PROTEIN 43"/>
    <property type="match status" value="1"/>
</dbReference>
<evidence type="ECO:0000313" key="6">
    <source>
        <dbReference type="EMBL" id="KDB27143.1"/>
    </source>
</evidence>
<evidence type="ECO:0000259" key="5">
    <source>
        <dbReference type="Pfam" id="PF04003"/>
    </source>
</evidence>
<keyword evidence="2" id="KW-0539">Nucleus</keyword>
<proteinExistence type="inferred from homology"/>
<comment type="caution">
    <text evidence="6">The sequence shown here is derived from an EMBL/GenBank/DDBJ whole genome shotgun (WGS) entry which is preliminary data.</text>
</comment>
<dbReference type="InterPro" id="IPR036322">
    <property type="entry name" value="WD40_repeat_dom_sf"/>
</dbReference>
<organism evidence="6 7">
    <name type="scientific">Trichophyton interdigitale (strain MR816)</name>
    <dbReference type="NCBI Taxonomy" id="1215338"/>
    <lineage>
        <taxon>Eukaryota</taxon>
        <taxon>Fungi</taxon>
        <taxon>Dikarya</taxon>
        <taxon>Ascomycota</taxon>
        <taxon>Pezizomycotina</taxon>
        <taxon>Eurotiomycetes</taxon>
        <taxon>Eurotiomycetidae</taxon>
        <taxon>Onygenales</taxon>
        <taxon>Arthrodermataceae</taxon>
        <taxon>Trichophyton</taxon>
    </lineage>
</organism>
<dbReference type="SUPFAM" id="SSF50978">
    <property type="entry name" value="WD40 repeat-like"/>
    <property type="match status" value="1"/>
</dbReference>
<feature type="compositionally biased region" description="Polar residues" evidence="4">
    <location>
        <begin position="486"/>
        <end position="495"/>
    </location>
</feature>
<gene>
    <name evidence="6" type="ORF">H109_01014</name>
</gene>
<dbReference type="STRING" id="1215338.A0A059JHK1"/>
<accession>A0A059JHK1</accession>